<dbReference type="RefSeq" id="WP_184832001.1">
    <property type="nucleotide sequence ID" value="NZ_JACHMN010000001.1"/>
</dbReference>
<sequence length="255" mass="26500">MTGPDITATADELDALAYGLTGEPFPGTEPTLLDAVAAEHRPMVAARIVRSLALRGIVEEGPDGPAVAPGHRDLLACRLAPETEVTVRVGTPTSSRLAVACRRDGEIVVHTTDGHGIHRLRSLGRTELTEAVLALMALPADVCTRPPSAQPSRRARYQDLLHGGDTSPLAETIAAYRYAAKLVCVHDGSVTTTAVLAAADGPIWIATMDPDADGDDGWVLAHPIAGADLRGVAAALVAGSPSHTARPDGRRTLAS</sequence>
<proteinExistence type="predicted"/>
<dbReference type="Proteomes" id="UP000587527">
    <property type="component" value="Unassembled WGS sequence"/>
</dbReference>
<keyword evidence="2" id="KW-1185">Reference proteome</keyword>
<gene>
    <name evidence="1" type="ORF">F4553_000743</name>
</gene>
<dbReference type="AlphaFoldDB" id="A0A841BGF8"/>
<protein>
    <recommendedName>
        <fullName evidence="3">ESX secretion-associated protein EspG</fullName>
    </recommendedName>
</protein>
<evidence type="ECO:0000313" key="2">
    <source>
        <dbReference type="Proteomes" id="UP000587527"/>
    </source>
</evidence>
<organism evidence="1 2">
    <name type="scientific">Allocatelliglobosispora scoriae</name>
    <dbReference type="NCBI Taxonomy" id="643052"/>
    <lineage>
        <taxon>Bacteria</taxon>
        <taxon>Bacillati</taxon>
        <taxon>Actinomycetota</taxon>
        <taxon>Actinomycetes</taxon>
        <taxon>Micromonosporales</taxon>
        <taxon>Micromonosporaceae</taxon>
        <taxon>Allocatelliglobosispora</taxon>
    </lineage>
</organism>
<evidence type="ECO:0008006" key="3">
    <source>
        <dbReference type="Google" id="ProtNLM"/>
    </source>
</evidence>
<evidence type="ECO:0000313" key="1">
    <source>
        <dbReference type="EMBL" id="MBB5867364.1"/>
    </source>
</evidence>
<accession>A0A841BGF8</accession>
<comment type="caution">
    <text evidence="1">The sequence shown here is derived from an EMBL/GenBank/DDBJ whole genome shotgun (WGS) entry which is preliminary data.</text>
</comment>
<dbReference type="EMBL" id="JACHMN010000001">
    <property type="protein sequence ID" value="MBB5867364.1"/>
    <property type="molecule type" value="Genomic_DNA"/>
</dbReference>
<name>A0A841BGF8_9ACTN</name>
<reference evidence="1 2" key="1">
    <citation type="submission" date="2020-08" db="EMBL/GenBank/DDBJ databases">
        <title>Sequencing the genomes of 1000 actinobacteria strains.</title>
        <authorList>
            <person name="Klenk H.-P."/>
        </authorList>
    </citation>
    <scope>NUCLEOTIDE SEQUENCE [LARGE SCALE GENOMIC DNA]</scope>
    <source>
        <strain evidence="1 2">DSM 45362</strain>
    </source>
</reference>